<dbReference type="InterPro" id="IPR051410">
    <property type="entry name" value="Ferric/Cupric_Reductase"/>
</dbReference>
<dbReference type="EMBL" id="JAQIZZ010000005">
    <property type="protein sequence ID" value="KAJ5541480.1"/>
    <property type="molecule type" value="Genomic_DNA"/>
</dbReference>
<dbReference type="GO" id="GO:0006826">
    <property type="term" value="P:iron ion transport"/>
    <property type="evidence" value="ECO:0007669"/>
    <property type="project" value="TreeGrafter"/>
</dbReference>
<dbReference type="SFLD" id="SFLDS00052">
    <property type="entry name" value="Ferric_Reductase_Domain"/>
    <property type="match status" value="1"/>
</dbReference>
<evidence type="ECO:0000256" key="9">
    <source>
        <dbReference type="ARBA" id="ARBA00023002"/>
    </source>
</evidence>
<dbReference type="SUPFAM" id="SSF63380">
    <property type="entry name" value="Riboflavin synthase domain-like"/>
    <property type="match status" value="1"/>
</dbReference>
<keyword evidence="6 13" id="KW-0812">Transmembrane</keyword>
<evidence type="ECO:0000256" key="4">
    <source>
        <dbReference type="ARBA" id="ARBA00022448"/>
    </source>
</evidence>
<keyword evidence="8 13" id="KW-1133">Transmembrane helix</keyword>
<comment type="subcellular location">
    <subcellularLocation>
        <location evidence="1">Cell membrane</location>
        <topology evidence="1">Multi-pass membrane protein</topology>
    </subcellularLocation>
</comment>
<reference evidence="15 16" key="1">
    <citation type="journal article" date="2023" name="IMA Fungus">
        <title>Comparative genomic study of the Penicillium genus elucidates a diverse pangenome and 15 lateral gene transfer events.</title>
        <authorList>
            <person name="Petersen C."/>
            <person name="Sorensen T."/>
            <person name="Nielsen M.R."/>
            <person name="Sondergaard T.E."/>
            <person name="Sorensen J.L."/>
            <person name="Fitzpatrick D.A."/>
            <person name="Frisvad J.C."/>
            <person name="Nielsen K.L."/>
        </authorList>
    </citation>
    <scope>NUCLEOTIDE SEQUENCE [LARGE SCALE GENOMIC DNA]</scope>
    <source>
        <strain evidence="15 16">IBT 35679</strain>
    </source>
</reference>
<feature type="transmembrane region" description="Helical" evidence="13">
    <location>
        <begin position="261"/>
        <end position="279"/>
    </location>
</feature>
<dbReference type="AlphaFoldDB" id="A0AAD6CZ71"/>
<dbReference type="GO" id="GO:0015677">
    <property type="term" value="P:copper ion import"/>
    <property type="evidence" value="ECO:0007669"/>
    <property type="project" value="TreeGrafter"/>
</dbReference>
<dbReference type="GO" id="GO:0006879">
    <property type="term" value="P:intracellular iron ion homeostasis"/>
    <property type="evidence" value="ECO:0007669"/>
    <property type="project" value="TreeGrafter"/>
</dbReference>
<keyword evidence="16" id="KW-1185">Reference proteome</keyword>
<dbReference type="Gene3D" id="3.40.50.80">
    <property type="entry name" value="Nucleotide-binding domain of ferredoxin-NADP reductase (FNR) module"/>
    <property type="match status" value="1"/>
</dbReference>
<evidence type="ECO:0000256" key="7">
    <source>
        <dbReference type="ARBA" id="ARBA00022982"/>
    </source>
</evidence>
<sequence length="584" mass="66540">MKYFIILPFIGLSSAKDAESESKPVWSSHEPIHLARYSLLSFSCTAFAYLIWQLFSRYNNHLRQLSTFGHNNQRYFVKPSNDILCWLKEHLIYAPLFKVRHNREFRLWKNIHMGTVPSRFHSLLIFAMVSLNIVLCLVNVPYQNRNSAAKAIRKSTGTVATANFIPLVLMAGRNNPLIRALHVPFDTWMLLHRWLGRIVVLESLVHTMTWGISYAEAESWRTVFAALVGGSFLRDGFVATCILTVILLHSPSPIRHAFYETFLHLHFVLAALTMAFLWVHLDGMHSQKFLLTAMILWALERAVRIVVLVYRNFGPNSTTANVEVLHGDAMRINLRLARPWTFQPGQHLYLYIPAVGWWTSHPFSIAWSEDTHLDECLPSSEDDLLGHRQSTISLIVQRRAGLTDHLFRKASKGSITYRALTEGPYGNIHSLDSYGTVLLFAGGLGIAHQISFVRHLVSGFTEGTVATRRIFLVWVVRSSAHLQWVRSWITSILAMDRQRDILRIMVFVTQPQSTKEIQECLMTVPIFPGRPNIETLVGMEIGNQIGAMGVMVCGSGSLSDDVRHVCRRRQSTSNVDFIEESFSW</sequence>
<evidence type="ECO:0000256" key="6">
    <source>
        <dbReference type="ARBA" id="ARBA00022692"/>
    </source>
</evidence>
<keyword evidence="9" id="KW-0560">Oxidoreductase</keyword>
<dbReference type="Proteomes" id="UP001220324">
    <property type="component" value="Unassembled WGS sequence"/>
</dbReference>
<dbReference type="InterPro" id="IPR013130">
    <property type="entry name" value="Fe3_Rdtase_TM_dom"/>
</dbReference>
<keyword evidence="4" id="KW-0813">Transport</keyword>
<keyword evidence="7" id="KW-0249">Electron transport</keyword>
<dbReference type="PANTHER" id="PTHR32361:SF24">
    <property type="entry name" value="REDUCTASE, PUTATIVE (AFU_ORTHOLOGUE AFUA_3G10820)-RELATED"/>
    <property type="match status" value="1"/>
</dbReference>
<dbReference type="PROSITE" id="PS51384">
    <property type="entry name" value="FAD_FR"/>
    <property type="match status" value="1"/>
</dbReference>
<dbReference type="InterPro" id="IPR013112">
    <property type="entry name" value="FAD-bd_8"/>
</dbReference>
<dbReference type="EC" id="1.16.1.9" evidence="3"/>
<gene>
    <name evidence="15" type="ORF">N7494_006556</name>
</gene>
<dbReference type="InterPro" id="IPR039261">
    <property type="entry name" value="FNR_nucleotide-bd"/>
</dbReference>
<dbReference type="InterPro" id="IPR017927">
    <property type="entry name" value="FAD-bd_FR_type"/>
</dbReference>
<evidence type="ECO:0000256" key="11">
    <source>
        <dbReference type="ARBA" id="ARBA00023136"/>
    </source>
</evidence>
<dbReference type="PANTHER" id="PTHR32361">
    <property type="entry name" value="FERRIC/CUPRIC REDUCTASE TRANSMEMBRANE COMPONENT"/>
    <property type="match status" value="1"/>
</dbReference>
<keyword evidence="10" id="KW-0406">Ion transport</keyword>
<dbReference type="InterPro" id="IPR017938">
    <property type="entry name" value="Riboflavin_synthase-like_b-brl"/>
</dbReference>
<dbReference type="Gene3D" id="2.40.30.10">
    <property type="entry name" value="Translation factors"/>
    <property type="match status" value="1"/>
</dbReference>
<evidence type="ECO:0000313" key="15">
    <source>
        <dbReference type="EMBL" id="KAJ5541480.1"/>
    </source>
</evidence>
<organism evidence="15 16">
    <name type="scientific">Penicillium frequentans</name>
    <dbReference type="NCBI Taxonomy" id="3151616"/>
    <lineage>
        <taxon>Eukaryota</taxon>
        <taxon>Fungi</taxon>
        <taxon>Dikarya</taxon>
        <taxon>Ascomycota</taxon>
        <taxon>Pezizomycotina</taxon>
        <taxon>Eurotiomycetes</taxon>
        <taxon>Eurotiomycetidae</taxon>
        <taxon>Eurotiales</taxon>
        <taxon>Aspergillaceae</taxon>
        <taxon>Penicillium</taxon>
    </lineage>
</organism>
<evidence type="ECO:0000313" key="16">
    <source>
        <dbReference type="Proteomes" id="UP001220324"/>
    </source>
</evidence>
<evidence type="ECO:0000259" key="14">
    <source>
        <dbReference type="PROSITE" id="PS51384"/>
    </source>
</evidence>
<feature type="transmembrane region" description="Helical" evidence="13">
    <location>
        <begin position="123"/>
        <end position="142"/>
    </location>
</feature>
<evidence type="ECO:0000256" key="2">
    <source>
        <dbReference type="ARBA" id="ARBA00006278"/>
    </source>
</evidence>
<protein>
    <recommendedName>
        <fullName evidence="3">ferric-chelate reductase (NADPH)</fullName>
        <ecNumber evidence="3">1.16.1.9</ecNumber>
    </recommendedName>
</protein>
<keyword evidence="5" id="KW-1003">Cell membrane</keyword>
<evidence type="ECO:0000256" key="5">
    <source>
        <dbReference type="ARBA" id="ARBA00022475"/>
    </source>
</evidence>
<evidence type="ECO:0000256" key="1">
    <source>
        <dbReference type="ARBA" id="ARBA00004651"/>
    </source>
</evidence>
<evidence type="ECO:0000256" key="8">
    <source>
        <dbReference type="ARBA" id="ARBA00022989"/>
    </source>
</evidence>
<dbReference type="GO" id="GO:0052851">
    <property type="term" value="F:ferric-chelate reductase (NADPH) activity"/>
    <property type="evidence" value="ECO:0007669"/>
    <property type="project" value="UniProtKB-EC"/>
</dbReference>
<dbReference type="Pfam" id="PF08022">
    <property type="entry name" value="FAD_binding_8"/>
    <property type="match status" value="1"/>
</dbReference>
<evidence type="ECO:0000256" key="10">
    <source>
        <dbReference type="ARBA" id="ARBA00023065"/>
    </source>
</evidence>
<proteinExistence type="inferred from homology"/>
<feature type="domain" description="FAD-binding FR-type" evidence="14">
    <location>
        <begin position="311"/>
        <end position="431"/>
    </location>
</feature>
<dbReference type="SUPFAM" id="SSF52343">
    <property type="entry name" value="Ferredoxin reductase-like, C-terminal NADP-linked domain"/>
    <property type="match status" value="1"/>
</dbReference>
<dbReference type="Pfam" id="PF08030">
    <property type="entry name" value="NAD_binding_6"/>
    <property type="match status" value="1"/>
</dbReference>
<keyword evidence="11 13" id="KW-0472">Membrane</keyword>
<evidence type="ECO:0000256" key="13">
    <source>
        <dbReference type="SAM" id="Phobius"/>
    </source>
</evidence>
<evidence type="ECO:0000256" key="3">
    <source>
        <dbReference type="ARBA" id="ARBA00012668"/>
    </source>
</evidence>
<name>A0AAD6CZ71_9EURO</name>
<comment type="similarity">
    <text evidence="2">Belongs to the ferric reductase (FRE) family.</text>
</comment>
<dbReference type="CDD" id="cd06186">
    <property type="entry name" value="NOX_Duox_like_FAD_NADP"/>
    <property type="match status" value="1"/>
</dbReference>
<evidence type="ECO:0000256" key="12">
    <source>
        <dbReference type="ARBA" id="ARBA00048483"/>
    </source>
</evidence>
<dbReference type="SFLD" id="SFLDG01168">
    <property type="entry name" value="Ferric_reductase_subgroup_(FRE"/>
    <property type="match status" value="1"/>
</dbReference>
<accession>A0AAD6CZ71</accession>
<dbReference type="InterPro" id="IPR013121">
    <property type="entry name" value="Fe_red_NAD-bd_6"/>
</dbReference>
<dbReference type="Pfam" id="PF01794">
    <property type="entry name" value="Ferric_reduct"/>
    <property type="match status" value="1"/>
</dbReference>
<comment type="caution">
    <text evidence="15">The sequence shown here is derived from an EMBL/GenBank/DDBJ whole genome shotgun (WGS) entry which is preliminary data.</text>
</comment>
<comment type="catalytic activity">
    <reaction evidence="12">
        <text>2 a Fe(II)-siderophore + NADP(+) + H(+) = 2 a Fe(III)-siderophore + NADPH</text>
        <dbReference type="Rhea" id="RHEA:28795"/>
        <dbReference type="Rhea" id="RHEA-COMP:11342"/>
        <dbReference type="Rhea" id="RHEA-COMP:11344"/>
        <dbReference type="ChEBI" id="CHEBI:15378"/>
        <dbReference type="ChEBI" id="CHEBI:29033"/>
        <dbReference type="ChEBI" id="CHEBI:29034"/>
        <dbReference type="ChEBI" id="CHEBI:57783"/>
        <dbReference type="ChEBI" id="CHEBI:58349"/>
        <dbReference type="EC" id="1.16.1.9"/>
    </reaction>
</comment>
<dbReference type="GO" id="GO:0005886">
    <property type="term" value="C:plasma membrane"/>
    <property type="evidence" value="ECO:0007669"/>
    <property type="project" value="UniProtKB-SubCell"/>
</dbReference>